<sequence>MPKKTSAPAPAWQPQWRTETFAELNRPLAKVVGDKTAKALESLRLHTVGDLVRHLPRRYLSGTENSSLADLPIGEDVAVMAVVGRTRQAGAPPRMRLEVTLTDGQGTLGCTFFGKPHLVKYWESVLPVGARGIFVGKVGTFQDRPQLTHPNFVILDASGTVIGKANQNAMVQQVSRSGLVGIYPATAKMPTWEVGETIQLVLEQMGPLAEPLPDWLVREEGLLGLDEALTLAHQPDSRDQAEAAADRLLFDEALQMQLTMAYRRHDNAHFTAAPLTGGGGLLAAFDQRLPFTLTAGQQRVGEEVFEAIAGTAPMQRLLQGEVGSGKTLVALRAMLRAVDSGKQAVMLAPTEVLATQHFESMRRQLGDLAAGQTLGAPEEATEIVLLTGSMSAVAKKNALLKVASGQAGLVVGTHALLADRVQFADLGLVVVDEQHRFGVEQRAVLNDKAELRPHVLVMTATPIPRSVAMTVFGDLEVSTLDELPAGRQEVQTSLVHVPSHPTWVERAWQRIREEVAAGRQAFVVCPRIEPTDADELPSAEDQAPPSATVVELAEQLRSGPLQGLRLEVLHGRMPAEEKDAVMQRMAAGEADVLVATTVIEVGVDVPNATVMVVMDADRFGISQLHQLRGRIGRGEHPGLCLLISQAPADSSALERLRAVEATRDGFQLAELDLAQRREGNVLGANQSGGRSSLKLLRVIEHADLIAHCRDLAERLVADDPDRVNPYLADMVTQTELLAAGEWLEKS</sequence>
<dbReference type="Pfam" id="PF00271">
    <property type="entry name" value="Helicase_C"/>
    <property type="match status" value="1"/>
</dbReference>
<keyword evidence="2" id="KW-0227">DNA damage</keyword>
<accession>A0ABW4RYP1</accession>
<dbReference type="InterPro" id="IPR045562">
    <property type="entry name" value="RecG_dom3_C"/>
</dbReference>
<feature type="domain" description="Helicase ATP-binding" evidence="8">
    <location>
        <begin position="307"/>
        <end position="480"/>
    </location>
</feature>
<protein>
    <submittedName>
        <fullName evidence="10">ATP-dependent DNA helicase RecG</fullName>
    </submittedName>
</protein>
<comment type="caution">
    <text evidence="10">The sequence shown here is derived from an EMBL/GenBank/DDBJ whole genome shotgun (WGS) entry which is preliminary data.</text>
</comment>
<evidence type="ECO:0000256" key="7">
    <source>
        <dbReference type="ARBA" id="ARBA00023204"/>
    </source>
</evidence>
<dbReference type="RefSeq" id="WP_343875219.1">
    <property type="nucleotide sequence ID" value="NZ_BAAAIX010000029.1"/>
</dbReference>
<evidence type="ECO:0000313" key="11">
    <source>
        <dbReference type="Proteomes" id="UP001597326"/>
    </source>
</evidence>
<name>A0ABW4RYP1_9ACTN</name>
<dbReference type="Pfam" id="PF19833">
    <property type="entry name" value="RecG_dom3_C"/>
    <property type="match status" value="1"/>
</dbReference>
<dbReference type="CDD" id="cd17992">
    <property type="entry name" value="DEXHc_RecG"/>
    <property type="match status" value="1"/>
</dbReference>
<organism evidence="10 11">
    <name type="scientific">Luteococcus peritonei</name>
    <dbReference type="NCBI Taxonomy" id="88874"/>
    <lineage>
        <taxon>Bacteria</taxon>
        <taxon>Bacillati</taxon>
        <taxon>Actinomycetota</taxon>
        <taxon>Actinomycetes</taxon>
        <taxon>Propionibacteriales</taxon>
        <taxon>Propionibacteriaceae</taxon>
        <taxon>Luteococcus</taxon>
    </lineage>
</organism>
<dbReference type="InterPro" id="IPR012340">
    <property type="entry name" value="NA-bd_OB-fold"/>
</dbReference>
<evidence type="ECO:0000256" key="5">
    <source>
        <dbReference type="ARBA" id="ARBA00022840"/>
    </source>
</evidence>
<keyword evidence="6" id="KW-0238">DNA-binding</keyword>
<dbReference type="PANTHER" id="PTHR47964">
    <property type="entry name" value="ATP-DEPENDENT DNA HELICASE HOMOLOG RECG, CHLOROPLASTIC"/>
    <property type="match status" value="1"/>
</dbReference>
<dbReference type="SMART" id="SM00487">
    <property type="entry name" value="DEXDc"/>
    <property type="match status" value="1"/>
</dbReference>
<dbReference type="EMBL" id="JBHUFZ010000027">
    <property type="protein sequence ID" value="MFD1890839.1"/>
    <property type="molecule type" value="Genomic_DNA"/>
</dbReference>
<evidence type="ECO:0000256" key="2">
    <source>
        <dbReference type="ARBA" id="ARBA00022763"/>
    </source>
</evidence>
<dbReference type="InterPro" id="IPR047112">
    <property type="entry name" value="RecG/Mfd"/>
</dbReference>
<dbReference type="InterPro" id="IPR014001">
    <property type="entry name" value="Helicase_ATP-bd"/>
</dbReference>
<evidence type="ECO:0000259" key="9">
    <source>
        <dbReference type="PROSITE" id="PS51194"/>
    </source>
</evidence>
<evidence type="ECO:0000256" key="6">
    <source>
        <dbReference type="ARBA" id="ARBA00023125"/>
    </source>
</evidence>
<evidence type="ECO:0000313" key="10">
    <source>
        <dbReference type="EMBL" id="MFD1890839.1"/>
    </source>
</evidence>
<proteinExistence type="predicted"/>
<dbReference type="Proteomes" id="UP001597326">
    <property type="component" value="Unassembled WGS sequence"/>
</dbReference>
<keyword evidence="3" id="KW-0378">Hydrolase</keyword>
<keyword evidence="4 10" id="KW-0347">Helicase</keyword>
<evidence type="ECO:0000256" key="4">
    <source>
        <dbReference type="ARBA" id="ARBA00022806"/>
    </source>
</evidence>
<dbReference type="PROSITE" id="PS51194">
    <property type="entry name" value="HELICASE_CTER"/>
    <property type="match status" value="1"/>
</dbReference>
<dbReference type="SUPFAM" id="SSF50249">
    <property type="entry name" value="Nucleic acid-binding proteins"/>
    <property type="match status" value="1"/>
</dbReference>
<keyword evidence="7" id="KW-0234">DNA repair</keyword>
<evidence type="ECO:0000256" key="1">
    <source>
        <dbReference type="ARBA" id="ARBA00022741"/>
    </source>
</evidence>
<dbReference type="Gene3D" id="3.40.50.300">
    <property type="entry name" value="P-loop containing nucleotide triphosphate hydrolases"/>
    <property type="match status" value="2"/>
</dbReference>
<dbReference type="InterPro" id="IPR001650">
    <property type="entry name" value="Helicase_C-like"/>
</dbReference>
<reference evidence="11" key="1">
    <citation type="journal article" date="2019" name="Int. J. Syst. Evol. Microbiol.">
        <title>The Global Catalogue of Microorganisms (GCM) 10K type strain sequencing project: providing services to taxonomists for standard genome sequencing and annotation.</title>
        <authorList>
            <consortium name="The Broad Institute Genomics Platform"/>
            <consortium name="The Broad Institute Genome Sequencing Center for Infectious Disease"/>
            <person name="Wu L."/>
            <person name="Ma J."/>
        </authorList>
    </citation>
    <scope>NUCLEOTIDE SEQUENCE [LARGE SCALE GENOMIC DNA]</scope>
    <source>
        <strain evidence="11">CAIM 431</strain>
    </source>
</reference>
<dbReference type="InterPro" id="IPR011545">
    <property type="entry name" value="DEAD/DEAH_box_helicase_dom"/>
</dbReference>
<evidence type="ECO:0000256" key="3">
    <source>
        <dbReference type="ARBA" id="ARBA00022801"/>
    </source>
</evidence>
<dbReference type="PANTHER" id="PTHR47964:SF1">
    <property type="entry name" value="ATP-DEPENDENT DNA HELICASE HOMOLOG RECG, CHLOROPLASTIC"/>
    <property type="match status" value="1"/>
</dbReference>
<dbReference type="Gene3D" id="2.40.50.140">
    <property type="entry name" value="Nucleic acid-binding proteins"/>
    <property type="match status" value="1"/>
</dbReference>
<keyword evidence="1" id="KW-0547">Nucleotide-binding</keyword>
<keyword evidence="11" id="KW-1185">Reference proteome</keyword>
<keyword evidence="5" id="KW-0067">ATP-binding</keyword>
<dbReference type="SUPFAM" id="SSF52540">
    <property type="entry name" value="P-loop containing nucleoside triphosphate hydrolases"/>
    <property type="match status" value="2"/>
</dbReference>
<dbReference type="InterPro" id="IPR027417">
    <property type="entry name" value="P-loop_NTPase"/>
</dbReference>
<gene>
    <name evidence="10" type="ORF">ACFSCS_11695</name>
</gene>
<feature type="domain" description="Helicase C-terminal" evidence="9">
    <location>
        <begin position="503"/>
        <end position="679"/>
    </location>
</feature>
<dbReference type="GO" id="GO:0004386">
    <property type="term" value="F:helicase activity"/>
    <property type="evidence" value="ECO:0007669"/>
    <property type="project" value="UniProtKB-KW"/>
</dbReference>
<dbReference type="SMART" id="SM00490">
    <property type="entry name" value="HELICc"/>
    <property type="match status" value="1"/>
</dbReference>
<evidence type="ECO:0000259" key="8">
    <source>
        <dbReference type="PROSITE" id="PS51192"/>
    </source>
</evidence>
<dbReference type="Pfam" id="PF00270">
    <property type="entry name" value="DEAD"/>
    <property type="match status" value="1"/>
</dbReference>
<dbReference type="CDD" id="cd04488">
    <property type="entry name" value="RecG_wedge_OBF"/>
    <property type="match status" value="1"/>
</dbReference>
<dbReference type="PROSITE" id="PS51192">
    <property type="entry name" value="HELICASE_ATP_BIND_1"/>
    <property type="match status" value="1"/>
</dbReference>